<accession>A0ABY5IRV0</accession>
<dbReference type="NCBIfam" id="TIGR02432">
    <property type="entry name" value="lysidine_TilS_N"/>
    <property type="match status" value="1"/>
</dbReference>
<dbReference type="PANTHER" id="PTHR43033:SF1">
    <property type="entry name" value="TRNA(ILE)-LYSIDINE SYNTHASE-RELATED"/>
    <property type="match status" value="1"/>
</dbReference>
<comment type="catalytic activity">
    <reaction evidence="7 8">
        <text>cytidine(34) in tRNA(Ile2) + L-lysine + ATP = lysidine(34) in tRNA(Ile2) + AMP + diphosphate + H(+)</text>
        <dbReference type="Rhea" id="RHEA:43744"/>
        <dbReference type="Rhea" id="RHEA-COMP:10625"/>
        <dbReference type="Rhea" id="RHEA-COMP:10670"/>
        <dbReference type="ChEBI" id="CHEBI:15378"/>
        <dbReference type="ChEBI" id="CHEBI:30616"/>
        <dbReference type="ChEBI" id="CHEBI:32551"/>
        <dbReference type="ChEBI" id="CHEBI:33019"/>
        <dbReference type="ChEBI" id="CHEBI:82748"/>
        <dbReference type="ChEBI" id="CHEBI:83665"/>
        <dbReference type="ChEBI" id="CHEBI:456215"/>
        <dbReference type="EC" id="6.3.4.19"/>
    </reaction>
</comment>
<keyword evidence="11" id="KW-1185">Reference proteome</keyword>
<dbReference type="InterPro" id="IPR011063">
    <property type="entry name" value="TilS/TtcA_N"/>
</dbReference>
<evidence type="ECO:0000256" key="4">
    <source>
        <dbReference type="ARBA" id="ARBA00022694"/>
    </source>
</evidence>
<dbReference type="RefSeq" id="WP_256550587.1">
    <property type="nucleotide sequence ID" value="NZ_CP101751.1"/>
</dbReference>
<dbReference type="SUPFAM" id="SSF52402">
    <property type="entry name" value="Adenine nucleotide alpha hydrolases-like"/>
    <property type="match status" value="1"/>
</dbReference>
<dbReference type="InterPro" id="IPR012795">
    <property type="entry name" value="tRNA_Ile_lys_synt_N"/>
</dbReference>
<dbReference type="InterPro" id="IPR012796">
    <property type="entry name" value="Lysidine-tRNA-synth_C"/>
</dbReference>
<organism evidence="10 11">
    <name type="scientific">Flavobacterium cerinum</name>
    <dbReference type="NCBI Taxonomy" id="2502784"/>
    <lineage>
        <taxon>Bacteria</taxon>
        <taxon>Pseudomonadati</taxon>
        <taxon>Bacteroidota</taxon>
        <taxon>Flavobacteriia</taxon>
        <taxon>Flavobacteriales</taxon>
        <taxon>Flavobacteriaceae</taxon>
        <taxon>Flavobacterium</taxon>
    </lineage>
</organism>
<evidence type="ECO:0000256" key="6">
    <source>
        <dbReference type="ARBA" id="ARBA00022840"/>
    </source>
</evidence>
<feature type="binding site" evidence="8">
    <location>
        <begin position="26"/>
        <end position="31"/>
    </location>
    <ligand>
        <name>ATP</name>
        <dbReference type="ChEBI" id="CHEBI:30616"/>
    </ligand>
</feature>
<feature type="domain" description="Lysidine-tRNA(Ile) synthetase C-terminal" evidence="9">
    <location>
        <begin position="360"/>
        <end position="432"/>
    </location>
</feature>
<evidence type="ECO:0000313" key="11">
    <source>
        <dbReference type="Proteomes" id="UP001059844"/>
    </source>
</evidence>
<evidence type="ECO:0000256" key="5">
    <source>
        <dbReference type="ARBA" id="ARBA00022741"/>
    </source>
</evidence>
<dbReference type="SUPFAM" id="SSF56037">
    <property type="entry name" value="PheT/TilS domain"/>
    <property type="match status" value="1"/>
</dbReference>
<evidence type="ECO:0000259" key="9">
    <source>
        <dbReference type="SMART" id="SM00977"/>
    </source>
</evidence>
<evidence type="ECO:0000256" key="8">
    <source>
        <dbReference type="HAMAP-Rule" id="MF_01161"/>
    </source>
</evidence>
<dbReference type="InterPro" id="IPR014729">
    <property type="entry name" value="Rossmann-like_a/b/a_fold"/>
</dbReference>
<comment type="subcellular location">
    <subcellularLocation>
        <location evidence="1 8">Cytoplasm</location>
    </subcellularLocation>
</comment>
<dbReference type="PANTHER" id="PTHR43033">
    <property type="entry name" value="TRNA(ILE)-LYSIDINE SYNTHASE-RELATED"/>
    <property type="match status" value="1"/>
</dbReference>
<evidence type="ECO:0000256" key="7">
    <source>
        <dbReference type="ARBA" id="ARBA00048539"/>
    </source>
</evidence>
<dbReference type="Pfam" id="PF01171">
    <property type="entry name" value="ATP_bind_3"/>
    <property type="match status" value="1"/>
</dbReference>
<evidence type="ECO:0000256" key="2">
    <source>
        <dbReference type="ARBA" id="ARBA00022490"/>
    </source>
</evidence>
<evidence type="ECO:0000256" key="3">
    <source>
        <dbReference type="ARBA" id="ARBA00022598"/>
    </source>
</evidence>
<dbReference type="HAMAP" id="MF_01161">
    <property type="entry name" value="tRNA_Ile_lys_synt"/>
    <property type="match status" value="1"/>
</dbReference>
<dbReference type="EMBL" id="CP101751">
    <property type="protein sequence ID" value="UUC44902.1"/>
    <property type="molecule type" value="Genomic_DNA"/>
</dbReference>
<evidence type="ECO:0000313" key="10">
    <source>
        <dbReference type="EMBL" id="UUC44902.1"/>
    </source>
</evidence>
<comment type="function">
    <text evidence="8">Ligates lysine onto the cytidine present at position 34 of the AUA codon-specific tRNA(Ile) that contains the anticodon CAU, in an ATP-dependent manner. Cytidine is converted to lysidine, thus changing the amino acid specificity of the tRNA from methionine to isoleucine.</text>
</comment>
<comment type="domain">
    <text evidence="8">The N-terminal region contains the highly conserved SGGXDS motif, predicted to be a P-loop motif involved in ATP binding.</text>
</comment>
<dbReference type="EC" id="6.3.4.19" evidence="8"/>
<keyword evidence="6 8" id="KW-0067">ATP-binding</keyword>
<dbReference type="NCBIfam" id="TIGR02433">
    <property type="entry name" value="lysidine_TilS_C"/>
    <property type="match status" value="1"/>
</dbReference>
<dbReference type="CDD" id="cd01992">
    <property type="entry name" value="TilS_N"/>
    <property type="match status" value="1"/>
</dbReference>
<keyword evidence="4 8" id="KW-0819">tRNA processing</keyword>
<dbReference type="Gene3D" id="3.40.50.620">
    <property type="entry name" value="HUPs"/>
    <property type="match status" value="1"/>
</dbReference>
<name>A0ABY5IRV0_9FLAO</name>
<dbReference type="GO" id="GO:0032267">
    <property type="term" value="F:tRNA(Ile)-lysidine synthase activity"/>
    <property type="evidence" value="ECO:0007669"/>
    <property type="project" value="UniProtKB-EC"/>
</dbReference>
<reference evidence="10" key="1">
    <citation type="submission" date="2022-07" db="EMBL/GenBank/DDBJ databases">
        <title>Isolation, identification, and degradation of a PFOSA degrading strain from sewage treatment plant.</title>
        <authorList>
            <person name="Zhang L."/>
            <person name="Huo Y."/>
        </authorList>
    </citation>
    <scope>NUCLEOTIDE SEQUENCE</scope>
    <source>
        <strain evidence="10">C1</strain>
    </source>
</reference>
<dbReference type="Proteomes" id="UP001059844">
    <property type="component" value="Chromosome"/>
</dbReference>
<sequence length="437" mass="50901">MLQRLQKHLDNDYPFLKGKKLLLAISGGIDSTVLLHLFHALPYEIAVAHCNFSLRGDESDGDERFVSEFCTEQNIRFLTIRFNTQEYATSRKLSIQLAARELRYNWFQRLIDEEGYDYLLTAHHLDDALETFLINLTRGTGLDGLTGIPGQNGQTLRPLLPFSRVEIENYARDNAINWREDSSNASDKYVRNRLRHQVVPVLKELNPNFLQGFQDTLHHLQQAETLTKDAVDSLYKKVVTEKDGQLSIAIEKLKLVPNYKAYLYQWLKSYGFTAWDDIYNLVEAQSGKQVFSGHYRLLKDRDFLLLSKQKTITDQYLEITENQEVALEQGRIKMYPVTNVTDNGDSRIIFVDKDKLKLPLILRKWKEGDYFYPSGMAGRKKISKYFKDEKFSLIDKENCWLLCSGDEIIWVVGKRADRRFTTEETTNTIIKIELQLW</sequence>
<protein>
    <recommendedName>
        <fullName evidence="8">tRNA(Ile)-lysidine synthase</fullName>
        <ecNumber evidence="8">6.3.4.19</ecNumber>
    </recommendedName>
    <alternativeName>
        <fullName evidence="8">tRNA(Ile)-2-lysyl-cytidine synthase</fullName>
    </alternativeName>
    <alternativeName>
        <fullName evidence="8">tRNA(Ile)-lysidine synthetase</fullName>
    </alternativeName>
</protein>
<comment type="similarity">
    <text evidence="8">Belongs to the tRNA(Ile)-lysidine synthase family.</text>
</comment>
<dbReference type="SMART" id="SM00977">
    <property type="entry name" value="TilS_C"/>
    <property type="match status" value="1"/>
</dbReference>
<keyword evidence="3 8" id="KW-0436">Ligase</keyword>
<gene>
    <name evidence="8 10" type="primary">tilS</name>
    <name evidence="10" type="ORF">NOX80_14880</name>
</gene>
<dbReference type="Pfam" id="PF11734">
    <property type="entry name" value="TilS_C"/>
    <property type="match status" value="1"/>
</dbReference>
<proteinExistence type="inferred from homology"/>
<dbReference type="InterPro" id="IPR012094">
    <property type="entry name" value="tRNA_Ile_lys_synt"/>
</dbReference>
<evidence type="ECO:0000256" key="1">
    <source>
        <dbReference type="ARBA" id="ARBA00004496"/>
    </source>
</evidence>
<keyword evidence="5 8" id="KW-0547">Nucleotide-binding</keyword>
<keyword evidence="2 8" id="KW-0963">Cytoplasm</keyword>